<keyword evidence="4" id="KW-1133">Transmembrane helix</keyword>
<protein>
    <recommendedName>
        <fullName evidence="5">Carrier domain-containing protein</fullName>
    </recommendedName>
</protein>
<dbReference type="Gene3D" id="3.40.50.12780">
    <property type="entry name" value="N-terminal domain of ligase-like"/>
    <property type="match status" value="1"/>
</dbReference>
<dbReference type="InterPro" id="IPR042099">
    <property type="entry name" value="ANL_N_sf"/>
</dbReference>
<dbReference type="InterPro" id="IPR013120">
    <property type="entry name" value="FAR_NAD-bd"/>
</dbReference>
<evidence type="ECO:0000259" key="5">
    <source>
        <dbReference type="PROSITE" id="PS50075"/>
    </source>
</evidence>
<dbReference type="Pfam" id="PF00501">
    <property type="entry name" value="AMP-binding"/>
    <property type="match status" value="1"/>
</dbReference>
<organism evidence="6 7">
    <name type="scientific">Penicillium daleae</name>
    <dbReference type="NCBI Taxonomy" id="63821"/>
    <lineage>
        <taxon>Eukaryota</taxon>
        <taxon>Fungi</taxon>
        <taxon>Dikarya</taxon>
        <taxon>Ascomycota</taxon>
        <taxon>Pezizomycotina</taxon>
        <taxon>Eurotiomycetes</taxon>
        <taxon>Eurotiomycetidae</taxon>
        <taxon>Eurotiales</taxon>
        <taxon>Aspergillaceae</taxon>
        <taxon>Penicillium</taxon>
    </lineage>
</organism>
<evidence type="ECO:0000256" key="3">
    <source>
        <dbReference type="SAM" id="MobiDB-lite"/>
    </source>
</evidence>
<proteinExistence type="predicted"/>
<dbReference type="Proteomes" id="UP001213681">
    <property type="component" value="Unassembled WGS sequence"/>
</dbReference>
<reference evidence="6" key="2">
    <citation type="journal article" date="2023" name="IMA Fungus">
        <title>Comparative genomic study of the Penicillium genus elucidates a diverse pangenome and 15 lateral gene transfer events.</title>
        <authorList>
            <person name="Petersen C."/>
            <person name="Sorensen T."/>
            <person name="Nielsen M.R."/>
            <person name="Sondergaard T.E."/>
            <person name="Sorensen J.L."/>
            <person name="Fitzpatrick D.A."/>
            <person name="Frisvad J.C."/>
            <person name="Nielsen K.L."/>
        </authorList>
    </citation>
    <scope>NUCLEOTIDE SEQUENCE</scope>
    <source>
        <strain evidence="6">IBT 16125</strain>
    </source>
</reference>
<dbReference type="GeneID" id="81604878"/>
<dbReference type="PANTHER" id="PTHR43439:SF2">
    <property type="entry name" value="ENZYME, PUTATIVE (JCVI)-RELATED"/>
    <property type="match status" value="1"/>
</dbReference>
<dbReference type="SUPFAM" id="SSF47336">
    <property type="entry name" value="ACP-like"/>
    <property type="match status" value="1"/>
</dbReference>
<dbReference type="Pfam" id="PF00550">
    <property type="entry name" value="PP-binding"/>
    <property type="match status" value="1"/>
</dbReference>
<dbReference type="InterPro" id="IPR036736">
    <property type="entry name" value="ACP-like_sf"/>
</dbReference>
<dbReference type="Gene3D" id="3.40.50.720">
    <property type="entry name" value="NAD(P)-binding Rossmann-like Domain"/>
    <property type="match status" value="1"/>
</dbReference>
<evidence type="ECO:0000256" key="1">
    <source>
        <dbReference type="ARBA" id="ARBA00022450"/>
    </source>
</evidence>
<dbReference type="PROSITE" id="PS50075">
    <property type="entry name" value="CARRIER"/>
    <property type="match status" value="1"/>
</dbReference>
<feature type="transmembrane region" description="Helical" evidence="4">
    <location>
        <begin position="223"/>
        <end position="244"/>
    </location>
</feature>
<keyword evidence="2" id="KW-0597">Phosphoprotein</keyword>
<dbReference type="SUPFAM" id="SSF51735">
    <property type="entry name" value="NAD(P)-binding Rossmann-fold domains"/>
    <property type="match status" value="1"/>
</dbReference>
<evidence type="ECO:0000313" key="7">
    <source>
        <dbReference type="Proteomes" id="UP001213681"/>
    </source>
</evidence>
<keyword evidence="1" id="KW-0596">Phosphopantetheine</keyword>
<dbReference type="AlphaFoldDB" id="A0AAD6BRK9"/>
<dbReference type="Pfam" id="PF07993">
    <property type="entry name" value="NAD_binding_4"/>
    <property type="match status" value="1"/>
</dbReference>
<evidence type="ECO:0000313" key="6">
    <source>
        <dbReference type="EMBL" id="KAJ5432097.1"/>
    </source>
</evidence>
<dbReference type="GO" id="GO:0044550">
    <property type="term" value="P:secondary metabolite biosynthetic process"/>
    <property type="evidence" value="ECO:0007669"/>
    <property type="project" value="UniProtKB-ARBA"/>
</dbReference>
<feature type="domain" description="Carrier" evidence="5">
    <location>
        <begin position="545"/>
        <end position="629"/>
    </location>
</feature>
<dbReference type="InterPro" id="IPR051414">
    <property type="entry name" value="Adenylate-forming_Reductase"/>
</dbReference>
<dbReference type="SUPFAM" id="SSF56801">
    <property type="entry name" value="Acetyl-CoA synthetase-like"/>
    <property type="match status" value="1"/>
</dbReference>
<sequence length="1037" mass="115505">MEQVGKRILAKVIDDAAAADPDRKFAIIPKGLDLSDGLQTITIKQASNATNFFCNWIEKTIGLPAQNRETLAYMAANDVRYCFFLLACQKLGYQAFFPSIRNSDEAHTHLLKLIGVTKFVTSAERHRRVLEIQSFTPGIEVFEVPSLKAMLAASDFGSYPFPKSFAEAEDDTALIIHSSGTTGMPKPVPLTNGFFSTMDAIPRMEWPVGSEPGIFFQNGQKDLVLSITPFFHLMGMIGLIFTIFHKTPALIGPEKALSVAFLTELIKIGKPTAALIPPSVLEDLVHNNAVACIKEMRAIYFGGAPMASETGNRLSKYTKIVTLIGSSEAGWIPSLVPKNPDDWNYFEWHPQAGIFMEPVGECLYEMVFKRQENRNRDFHGIFHTFPKVDIYRTKDLFTSHPTTPGLWKFYGRRDDVIVLSNGEKFNPVTMETIIESHPLVSRAVVVGQARFQAALLIEPSGPEIDAKVLIDEIWPTVQSANQTMAQHGRVMKNHIGVGSKNKPFKRTPKGSTQRQATVREYEKEIAAIYVAGLGAELEDHLPETLDQATVRDYIRQMISRVLEQSDIPVNQNLYTTAGLDSLMTIQISRMLQKGIQMRRPDVKAELLTPQTIYSNPTVEKLSQVVCNILAGKVWQGQTSVNRKEKIQGLVDKYTADLPIRDENFPQSTHAPTTVILTGSTGSLGTCLLKSLLDTKSVTKIYCLNRSDAERRQKEGLEEKGLHIDDDGWKKLEFLQASFGEPRFGLDEAKYQKLLESVDTIIHNGWKVDFNHTVESFEETHICGVRRFIDFSLHSNAHLHFVSSISTVGAWSPAIGPYVPEVPMEDCAVALAQGYGESKHVAERICLEASRRSRVATTIYRVGQIAGPTSPSGQWNPHEWLPTIIATSKALGKVPNRLGAIAVDWIPVDTLASIMTELVNTRHANRSLDLCSVFHLTNPSTVPWSSLIPAIQEKYSGVEPIDLAEWIGELEKIEKPTVADVAQKPGLKLLDFYKSLLSENSLVMELEVKRTQEASATMRTLGPISAALMSNWLQQWRF</sequence>
<accession>A0AAD6BRK9</accession>
<dbReference type="RefSeq" id="XP_056759389.1">
    <property type="nucleotide sequence ID" value="XM_056914635.1"/>
</dbReference>
<feature type="region of interest" description="Disordered" evidence="3">
    <location>
        <begin position="496"/>
        <end position="515"/>
    </location>
</feature>
<dbReference type="InterPro" id="IPR036291">
    <property type="entry name" value="NAD(P)-bd_dom_sf"/>
</dbReference>
<keyword evidence="4" id="KW-0812">Transmembrane</keyword>
<keyword evidence="4" id="KW-0472">Membrane</keyword>
<dbReference type="PANTHER" id="PTHR43439">
    <property type="entry name" value="PHENYLACETATE-COENZYME A LIGASE"/>
    <property type="match status" value="1"/>
</dbReference>
<dbReference type="EMBL" id="JAPVEA010000009">
    <property type="protein sequence ID" value="KAJ5432097.1"/>
    <property type="molecule type" value="Genomic_DNA"/>
</dbReference>
<dbReference type="PROSITE" id="PS00012">
    <property type="entry name" value="PHOSPHOPANTETHEINE"/>
    <property type="match status" value="1"/>
</dbReference>
<dbReference type="Pfam" id="PF23562">
    <property type="entry name" value="AMP-binding_C_3"/>
    <property type="match status" value="1"/>
</dbReference>
<reference evidence="6" key="1">
    <citation type="submission" date="2022-12" db="EMBL/GenBank/DDBJ databases">
        <authorList>
            <person name="Petersen C."/>
        </authorList>
    </citation>
    <scope>NUCLEOTIDE SEQUENCE</scope>
    <source>
        <strain evidence="6">IBT 16125</strain>
    </source>
</reference>
<dbReference type="PROSITE" id="PS00455">
    <property type="entry name" value="AMP_BINDING"/>
    <property type="match status" value="1"/>
</dbReference>
<name>A0AAD6BRK9_9EURO</name>
<comment type="caution">
    <text evidence="6">The sequence shown here is derived from an EMBL/GenBank/DDBJ whole genome shotgun (WGS) entry which is preliminary data.</text>
</comment>
<evidence type="ECO:0000256" key="4">
    <source>
        <dbReference type="SAM" id="Phobius"/>
    </source>
</evidence>
<dbReference type="InterPro" id="IPR020845">
    <property type="entry name" value="AMP-binding_CS"/>
</dbReference>
<keyword evidence="7" id="KW-1185">Reference proteome</keyword>
<dbReference type="InterPro" id="IPR006162">
    <property type="entry name" value="Ppantetheine_attach_site"/>
</dbReference>
<dbReference type="InterPro" id="IPR000873">
    <property type="entry name" value="AMP-dep_synth/lig_dom"/>
</dbReference>
<dbReference type="InterPro" id="IPR009081">
    <property type="entry name" value="PP-bd_ACP"/>
</dbReference>
<gene>
    <name evidence="6" type="ORF">N7458_011253</name>
</gene>
<evidence type="ECO:0000256" key="2">
    <source>
        <dbReference type="ARBA" id="ARBA00022553"/>
    </source>
</evidence>